<evidence type="ECO:0000256" key="1">
    <source>
        <dbReference type="ARBA" id="ARBA00022723"/>
    </source>
</evidence>
<evidence type="ECO:0000256" key="2">
    <source>
        <dbReference type="ARBA" id="ARBA00022771"/>
    </source>
</evidence>
<evidence type="ECO:0000256" key="4">
    <source>
        <dbReference type="SAM" id="MobiDB-lite"/>
    </source>
</evidence>
<keyword evidence="1" id="KW-0479">Metal-binding</keyword>
<dbReference type="OrthoDB" id="448399at2759"/>
<evidence type="ECO:0000313" key="6">
    <source>
        <dbReference type="EMBL" id="KAF7373407.1"/>
    </source>
</evidence>
<dbReference type="GO" id="GO:0003729">
    <property type="term" value="F:mRNA binding"/>
    <property type="evidence" value="ECO:0007669"/>
    <property type="project" value="TreeGrafter"/>
</dbReference>
<reference evidence="6" key="1">
    <citation type="submission" date="2020-05" db="EMBL/GenBank/DDBJ databases">
        <title>Mycena genomes resolve the evolution of fungal bioluminescence.</title>
        <authorList>
            <person name="Tsai I.J."/>
        </authorList>
    </citation>
    <scope>NUCLEOTIDE SEQUENCE</scope>
    <source>
        <strain evidence="6">160909Yilan</strain>
    </source>
</reference>
<accession>A0A8H7DHI9</accession>
<comment type="caution">
    <text evidence="6">The sequence shown here is derived from an EMBL/GenBank/DDBJ whole genome shotgun (WGS) entry which is preliminary data.</text>
</comment>
<keyword evidence="3" id="KW-0862">Zinc</keyword>
<evidence type="ECO:0000256" key="3">
    <source>
        <dbReference type="ARBA" id="ARBA00022833"/>
    </source>
</evidence>
<feature type="compositionally biased region" description="Polar residues" evidence="4">
    <location>
        <begin position="635"/>
        <end position="644"/>
    </location>
</feature>
<name>A0A8H7DHI9_9AGAR</name>
<dbReference type="GO" id="GO:0008270">
    <property type="term" value="F:zinc ion binding"/>
    <property type="evidence" value="ECO:0007669"/>
    <property type="project" value="UniProtKB-KW"/>
</dbReference>
<dbReference type="PANTHER" id="PTHR23111">
    <property type="entry name" value="ZINC FINGER PROTEIN"/>
    <property type="match status" value="1"/>
</dbReference>
<dbReference type="Gene3D" id="4.10.1060.10">
    <property type="entry name" value="Zinc finger, RanBP2-type"/>
    <property type="match status" value="1"/>
</dbReference>
<feature type="region of interest" description="Disordered" evidence="4">
    <location>
        <begin position="569"/>
        <end position="603"/>
    </location>
</feature>
<feature type="region of interest" description="Disordered" evidence="4">
    <location>
        <begin position="513"/>
        <end position="550"/>
    </location>
</feature>
<dbReference type="PANTHER" id="PTHR23111:SF40">
    <property type="entry name" value="RNA-BINDING PROTEIN INVOLVED IN HETEROCHROMATIN ASSEMBLY-RELATED"/>
    <property type="match status" value="1"/>
</dbReference>
<dbReference type="InterPro" id="IPR036443">
    <property type="entry name" value="Znf_RanBP2_sf"/>
</dbReference>
<evidence type="ECO:0000313" key="7">
    <source>
        <dbReference type="Proteomes" id="UP000623467"/>
    </source>
</evidence>
<evidence type="ECO:0000259" key="5">
    <source>
        <dbReference type="PROSITE" id="PS01358"/>
    </source>
</evidence>
<feature type="region of interest" description="Disordered" evidence="4">
    <location>
        <begin position="462"/>
        <end position="499"/>
    </location>
</feature>
<keyword evidence="2" id="KW-0863">Zinc-finger</keyword>
<dbReference type="SMART" id="SM00547">
    <property type="entry name" value="ZnF_RBZ"/>
    <property type="match status" value="1"/>
</dbReference>
<feature type="region of interest" description="Disordered" evidence="4">
    <location>
        <begin position="93"/>
        <end position="117"/>
    </location>
</feature>
<dbReference type="Proteomes" id="UP000623467">
    <property type="component" value="Unassembled WGS sequence"/>
</dbReference>
<dbReference type="AlphaFoldDB" id="A0A8H7DHI9"/>
<feature type="compositionally biased region" description="Low complexity" evidence="4">
    <location>
        <begin position="569"/>
        <end position="580"/>
    </location>
</feature>
<feature type="compositionally biased region" description="Polar residues" evidence="4">
    <location>
        <begin position="513"/>
        <end position="524"/>
    </location>
</feature>
<dbReference type="InterPro" id="IPR001876">
    <property type="entry name" value="Znf_RanBP2"/>
</dbReference>
<feature type="region of interest" description="Disordered" evidence="4">
    <location>
        <begin position="629"/>
        <end position="656"/>
    </location>
</feature>
<gene>
    <name evidence="6" type="ORF">MSAN_00550300</name>
</gene>
<keyword evidence="7" id="KW-1185">Reference proteome</keyword>
<protein>
    <submittedName>
        <fullName evidence="6">RanBP2-type domain-containing protein</fullName>
    </submittedName>
</protein>
<feature type="compositionally biased region" description="Low complexity" evidence="4">
    <location>
        <begin position="466"/>
        <end position="475"/>
    </location>
</feature>
<dbReference type="EMBL" id="JACAZH010000003">
    <property type="protein sequence ID" value="KAF7373407.1"/>
    <property type="molecule type" value="Genomic_DNA"/>
</dbReference>
<feature type="compositionally biased region" description="Low complexity" evidence="4">
    <location>
        <begin position="101"/>
        <end position="117"/>
    </location>
</feature>
<feature type="domain" description="RanBP2-type" evidence="5">
    <location>
        <begin position="408"/>
        <end position="427"/>
    </location>
</feature>
<proteinExistence type="predicted"/>
<dbReference type="PROSITE" id="PS01358">
    <property type="entry name" value="ZF_RANBP2_1"/>
    <property type="match status" value="1"/>
</dbReference>
<sequence>MRLASPSQSSSRYNNVLVDQNTPAIPIVDSAPMPLPSKNNGHFDDVLQRLHKLSISTVSEPRLPLSPLGPAFSLADPSSLQGRDKAAANYAPRPAPAINLSPQSSTSSGSEFGSVSSGRDSFDAFVRTQSRVVRLSDLPPTPHLFLSSVFSQRGLAPTLWISRVPTDQNVWAAFQTHREACVALGLSSPRMSVAAALESDLEPLSKLQRLELGPAENAVPQLYVNPQPNQGLSRVSSVDAAGNAVVHGFGGAPMVPEDFTISSNPPNPRTSFRLGDWICRSQNCAAHNFGYGFLTQPSSPSYNRAQLQQQQQQAVANFASSSPLPSPTANKTIHTHPLLTPSGRAFAVGGKVQNISSDPLSPCIMYWPDNEPFPEQSQIRPGGLMGVQQPPILNTGNRGPISHQPGDWICLKCNYLNWRRRKVCQTCLPYAEGNGDSISAAVQAERIALLTSVLAQTHLASPAPAPAHAQPHAHPGIGRSHSTTPGQTHRPELGSQFAHGGYGQAQNYPIYQTSGQQQHQQAPLSRQHHPSPLSIQRTLPRDGRASPIDLFGPSPLLPSFLQDIVQSPALSPTSTSSADLSFDELEESLPSSTRSSFSGGGPDASPLANIWRLDGEESKSLGAFPLARQELMRGTGSTSSSRNPSLERIRMHISSS</sequence>
<dbReference type="SUPFAM" id="SSF90209">
    <property type="entry name" value="Ran binding protein zinc finger-like"/>
    <property type="match status" value="1"/>
</dbReference>
<organism evidence="6 7">
    <name type="scientific">Mycena sanguinolenta</name>
    <dbReference type="NCBI Taxonomy" id="230812"/>
    <lineage>
        <taxon>Eukaryota</taxon>
        <taxon>Fungi</taxon>
        <taxon>Dikarya</taxon>
        <taxon>Basidiomycota</taxon>
        <taxon>Agaricomycotina</taxon>
        <taxon>Agaricomycetes</taxon>
        <taxon>Agaricomycetidae</taxon>
        <taxon>Agaricales</taxon>
        <taxon>Marasmiineae</taxon>
        <taxon>Mycenaceae</taxon>
        <taxon>Mycena</taxon>
    </lineage>
</organism>